<dbReference type="Proteomes" id="UP000634136">
    <property type="component" value="Unassembled WGS sequence"/>
</dbReference>
<accession>A0A834TDA9</accession>
<name>A0A834TDA9_9FABA</name>
<dbReference type="AlphaFoldDB" id="A0A834TDA9"/>
<gene>
    <name evidence="1" type="ORF">G2W53_025318</name>
</gene>
<protein>
    <submittedName>
        <fullName evidence="1">Uncharacterized protein</fullName>
    </submittedName>
</protein>
<dbReference type="EMBL" id="JAAIUW010000008">
    <property type="protein sequence ID" value="KAF7819863.1"/>
    <property type="molecule type" value="Genomic_DNA"/>
</dbReference>
<evidence type="ECO:0000313" key="1">
    <source>
        <dbReference type="EMBL" id="KAF7819863.1"/>
    </source>
</evidence>
<organism evidence="1 2">
    <name type="scientific">Senna tora</name>
    <dbReference type="NCBI Taxonomy" id="362788"/>
    <lineage>
        <taxon>Eukaryota</taxon>
        <taxon>Viridiplantae</taxon>
        <taxon>Streptophyta</taxon>
        <taxon>Embryophyta</taxon>
        <taxon>Tracheophyta</taxon>
        <taxon>Spermatophyta</taxon>
        <taxon>Magnoliopsida</taxon>
        <taxon>eudicotyledons</taxon>
        <taxon>Gunneridae</taxon>
        <taxon>Pentapetalae</taxon>
        <taxon>rosids</taxon>
        <taxon>fabids</taxon>
        <taxon>Fabales</taxon>
        <taxon>Fabaceae</taxon>
        <taxon>Caesalpinioideae</taxon>
        <taxon>Cassia clade</taxon>
        <taxon>Senna</taxon>
    </lineage>
</organism>
<reference evidence="1" key="1">
    <citation type="submission" date="2020-09" db="EMBL/GenBank/DDBJ databases">
        <title>Genome-Enabled Discovery of Anthraquinone Biosynthesis in Senna tora.</title>
        <authorList>
            <person name="Kang S.-H."/>
            <person name="Pandey R.P."/>
            <person name="Lee C.-M."/>
            <person name="Sim J.-S."/>
            <person name="Jeong J.-T."/>
            <person name="Choi B.-S."/>
            <person name="Jung M."/>
            <person name="Ginzburg D."/>
            <person name="Zhao K."/>
            <person name="Won S.Y."/>
            <person name="Oh T.-J."/>
            <person name="Yu Y."/>
            <person name="Kim N.-H."/>
            <person name="Lee O.R."/>
            <person name="Lee T.-H."/>
            <person name="Bashyal P."/>
            <person name="Kim T.-S."/>
            <person name="Lee W.-H."/>
            <person name="Kawkins C."/>
            <person name="Kim C.-K."/>
            <person name="Kim J.S."/>
            <person name="Ahn B.O."/>
            <person name="Rhee S.Y."/>
            <person name="Sohng J.K."/>
        </authorList>
    </citation>
    <scope>NUCLEOTIDE SEQUENCE</scope>
    <source>
        <tissue evidence="1">Leaf</tissue>
    </source>
</reference>
<keyword evidence="2" id="KW-1185">Reference proteome</keyword>
<evidence type="ECO:0000313" key="2">
    <source>
        <dbReference type="Proteomes" id="UP000634136"/>
    </source>
</evidence>
<sequence>MAAVKAILQQRGLSRNDGISSRFKLTL</sequence>
<proteinExistence type="predicted"/>
<comment type="caution">
    <text evidence="1">The sequence shown here is derived from an EMBL/GenBank/DDBJ whole genome shotgun (WGS) entry which is preliminary data.</text>
</comment>